<name>A0A9D1A8U1_9FIRM</name>
<evidence type="ECO:0000256" key="1">
    <source>
        <dbReference type="ARBA" id="ARBA00004196"/>
    </source>
</evidence>
<comment type="similarity">
    <text evidence="2">Belongs to the bacterial solute-binding protein 2 family.</text>
</comment>
<protein>
    <submittedName>
        <fullName evidence="6">Substrate-binding domain-containing protein</fullName>
    </submittedName>
</protein>
<feature type="signal peptide" evidence="4">
    <location>
        <begin position="1"/>
        <end position="18"/>
    </location>
</feature>
<evidence type="ECO:0000256" key="3">
    <source>
        <dbReference type="ARBA" id="ARBA00022729"/>
    </source>
</evidence>
<dbReference type="PROSITE" id="PS51257">
    <property type="entry name" value="PROKAR_LIPOPROTEIN"/>
    <property type="match status" value="1"/>
</dbReference>
<accession>A0A9D1A8U1</accession>
<evidence type="ECO:0000313" key="6">
    <source>
        <dbReference type="EMBL" id="HIR09230.1"/>
    </source>
</evidence>
<dbReference type="Gene3D" id="3.40.50.2300">
    <property type="match status" value="2"/>
</dbReference>
<keyword evidence="3 4" id="KW-0732">Signal</keyword>
<feature type="domain" description="Periplasmic binding protein" evidence="5">
    <location>
        <begin position="53"/>
        <end position="305"/>
    </location>
</feature>
<dbReference type="Proteomes" id="UP000824258">
    <property type="component" value="Unassembled WGS sequence"/>
</dbReference>
<dbReference type="PANTHER" id="PTHR46847:SF1">
    <property type="entry name" value="D-ALLOSE-BINDING PERIPLASMIC PROTEIN-RELATED"/>
    <property type="match status" value="1"/>
</dbReference>
<reference evidence="6" key="2">
    <citation type="journal article" date="2021" name="PeerJ">
        <title>Extensive microbial diversity within the chicken gut microbiome revealed by metagenomics and culture.</title>
        <authorList>
            <person name="Gilroy R."/>
            <person name="Ravi A."/>
            <person name="Getino M."/>
            <person name="Pursley I."/>
            <person name="Horton D.L."/>
            <person name="Alikhan N.F."/>
            <person name="Baker D."/>
            <person name="Gharbi K."/>
            <person name="Hall N."/>
            <person name="Watson M."/>
            <person name="Adriaenssens E.M."/>
            <person name="Foster-Nyarko E."/>
            <person name="Jarju S."/>
            <person name="Secka A."/>
            <person name="Antonio M."/>
            <person name="Oren A."/>
            <person name="Chaudhuri R.R."/>
            <person name="La Ragione R."/>
            <person name="Hildebrand F."/>
            <person name="Pallen M.J."/>
        </authorList>
    </citation>
    <scope>NUCLEOTIDE SEQUENCE</scope>
    <source>
        <strain evidence="6">ChiHjej9B8-7071</strain>
    </source>
</reference>
<sequence>MKKLLSILLALLLVASLAACTTPAQQNSDNSAVTVIDAETDTEMEEADDAYTIAMIYQDLSQEFNIYFQNVLRTRCEEAGITLMEFDGKSDTETQLNQCENAISSGVDALMFIPYDKDGAAPIIDNCNDAGIPVICCNNVTSNVDEATAYIGANDIEAGIMETEYIVELLGGKGNIAVVEGPFGHSAQVARQEGIEQVLADYPDCQIVLDDTANWNRDEAMELVENWLAGGTQIDAIICHNDIMAMGALQACQDSNLDIPIIGIDATYDALCAVKDGTLAADVYQDVYGQAEEAFNVCVRILNGTDYEKTTYVPFQLITQENVDEYLENF</sequence>
<organism evidence="6 7">
    <name type="scientific">Candidatus Avoscillospira stercoripullorum</name>
    <dbReference type="NCBI Taxonomy" id="2840709"/>
    <lineage>
        <taxon>Bacteria</taxon>
        <taxon>Bacillati</taxon>
        <taxon>Bacillota</taxon>
        <taxon>Clostridia</taxon>
        <taxon>Eubacteriales</taxon>
        <taxon>Oscillospiraceae</taxon>
        <taxon>Oscillospiraceae incertae sedis</taxon>
        <taxon>Candidatus Avoscillospira</taxon>
    </lineage>
</organism>
<dbReference type="GO" id="GO:0030313">
    <property type="term" value="C:cell envelope"/>
    <property type="evidence" value="ECO:0007669"/>
    <property type="project" value="UniProtKB-SubCell"/>
</dbReference>
<comment type="subcellular location">
    <subcellularLocation>
        <location evidence="1">Cell envelope</location>
    </subcellularLocation>
</comment>
<dbReference type="GO" id="GO:0030246">
    <property type="term" value="F:carbohydrate binding"/>
    <property type="evidence" value="ECO:0007669"/>
    <property type="project" value="UniProtKB-ARBA"/>
</dbReference>
<dbReference type="InterPro" id="IPR028082">
    <property type="entry name" value="Peripla_BP_I"/>
</dbReference>
<dbReference type="InterPro" id="IPR025997">
    <property type="entry name" value="SBP_2_dom"/>
</dbReference>
<evidence type="ECO:0000256" key="4">
    <source>
        <dbReference type="SAM" id="SignalP"/>
    </source>
</evidence>
<gene>
    <name evidence="6" type="ORF">IAA70_02375</name>
</gene>
<evidence type="ECO:0000259" key="5">
    <source>
        <dbReference type="Pfam" id="PF13407"/>
    </source>
</evidence>
<dbReference type="EMBL" id="DVGD01000068">
    <property type="protein sequence ID" value="HIR09230.1"/>
    <property type="molecule type" value="Genomic_DNA"/>
</dbReference>
<proteinExistence type="inferred from homology"/>
<dbReference type="Pfam" id="PF13407">
    <property type="entry name" value="Peripla_BP_4"/>
    <property type="match status" value="1"/>
</dbReference>
<evidence type="ECO:0000256" key="2">
    <source>
        <dbReference type="ARBA" id="ARBA00007639"/>
    </source>
</evidence>
<dbReference type="SUPFAM" id="SSF53822">
    <property type="entry name" value="Periplasmic binding protein-like I"/>
    <property type="match status" value="1"/>
</dbReference>
<feature type="chain" id="PRO_5038701370" evidence="4">
    <location>
        <begin position="19"/>
        <end position="330"/>
    </location>
</feature>
<dbReference type="PANTHER" id="PTHR46847">
    <property type="entry name" value="D-ALLOSE-BINDING PERIPLASMIC PROTEIN-RELATED"/>
    <property type="match status" value="1"/>
</dbReference>
<comment type="caution">
    <text evidence="6">The sequence shown here is derived from an EMBL/GenBank/DDBJ whole genome shotgun (WGS) entry which is preliminary data.</text>
</comment>
<dbReference type="AlphaFoldDB" id="A0A9D1A8U1"/>
<evidence type="ECO:0000313" key="7">
    <source>
        <dbReference type="Proteomes" id="UP000824258"/>
    </source>
</evidence>
<reference evidence="6" key="1">
    <citation type="submission" date="2020-10" db="EMBL/GenBank/DDBJ databases">
        <authorList>
            <person name="Gilroy R."/>
        </authorList>
    </citation>
    <scope>NUCLEOTIDE SEQUENCE</scope>
    <source>
        <strain evidence="6">ChiHjej9B8-7071</strain>
    </source>
</reference>